<protein>
    <submittedName>
        <fullName evidence="9">Zinc transporter</fullName>
    </submittedName>
</protein>
<gene>
    <name evidence="7" type="ORF">SBAD_LOCUS5309</name>
</gene>
<feature type="transmembrane region" description="Helical" evidence="6">
    <location>
        <begin position="223"/>
        <end position="242"/>
    </location>
</feature>
<accession>A0A183INW2</accession>
<dbReference type="EMBL" id="UZAM01008901">
    <property type="protein sequence ID" value="VDP06892.1"/>
    <property type="molecule type" value="Genomic_DNA"/>
</dbReference>
<dbReference type="WBParaSite" id="SBAD_0000552501-mRNA-1">
    <property type="protein sequence ID" value="SBAD_0000552501-mRNA-1"/>
    <property type="gene ID" value="SBAD_0000552501"/>
</dbReference>
<comment type="subcellular location">
    <subcellularLocation>
        <location evidence="1">Membrane</location>
        <topology evidence="1">Multi-pass membrane protein</topology>
    </subcellularLocation>
</comment>
<dbReference type="GO" id="GO:0016020">
    <property type="term" value="C:membrane"/>
    <property type="evidence" value="ECO:0007669"/>
    <property type="project" value="UniProtKB-SubCell"/>
</dbReference>
<feature type="transmembrane region" description="Helical" evidence="6">
    <location>
        <begin position="166"/>
        <end position="185"/>
    </location>
</feature>
<name>A0A183INW2_9BILA</name>
<dbReference type="PANTHER" id="PTHR16950">
    <property type="entry name" value="ZINC TRANSPORTER SLC39A7 HISTIDINE-RICH MEMBRANE PROTEIN KE4"/>
    <property type="match status" value="1"/>
</dbReference>
<dbReference type="InterPro" id="IPR003689">
    <property type="entry name" value="ZIP"/>
</dbReference>
<dbReference type="GO" id="GO:0005385">
    <property type="term" value="F:zinc ion transmembrane transporter activity"/>
    <property type="evidence" value="ECO:0007669"/>
    <property type="project" value="TreeGrafter"/>
</dbReference>
<dbReference type="Proteomes" id="UP000270296">
    <property type="component" value="Unassembled WGS sequence"/>
</dbReference>
<evidence type="ECO:0000313" key="9">
    <source>
        <dbReference type="WBParaSite" id="SBAD_0000552501-mRNA-1"/>
    </source>
</evidence>
<organism evidence="9">
    <name type="scientific">Soboliphyme baturini</name>
    <dbReference type="NCBI Taxonomy" id="241478"/>
    <lineage>
        <taxon>Eukaryota</taxon>
        <taxon>Metazoa</taxon>
        <taxon>Ecdysozoa</taxon>
        <taxon>Nematoda</taxon>
        <taxon>Enoplea</taxon>
        <taxon>Dorylaimia</taxon>
        <taxon>Dioctophymatida</taxon>
        <taxon>Dioctophymatoidea</taxon>
        <taxon>Soboliphymatidae</taxon>
        <taxon>Soboliphyme</taxon>
    </lineage>
</organism>
<reference evidence="9" key="1">
    <citation type="submission" date="2016-06" db="UniProtKB">
        <authorList>
            <consortium name="WormBaseParasite"/>
        </authorList>
    </citation>
    <scope>IDENTIFICATION</scope>
</reference>
<reference evidence="7 8" key="2">
    <citation type="submission" date="2018-11" db="EMBL/GenBank/DDBJ databases">
        <authorList>
            <consortium name="Pathogen Informatics"/>
        </authorList>
    </citation>
    <scope>NUCLEOTIDE SEQUENCE [LARGE SCALE GENOMIC DNA]</scope>
</reference>
<keyword evidence="8" id="KW-1185">Reference proteome</keyword>
<proteinExistence type="inferred from homology"/>
<dbReference type="PANTHER" id="PTHR16950:SF16">
    <property type="entry name" value="ZINC TRANSPORTER ZIP13"/>
    <property type="match status" value="1"/>
</dbReference>
<evidence type="ECO:0000256" key="5">
    <source>
        <dbReference type="ARBA" id="ARBA00038485"/>
    </source>
</evidence>
<dbReference type="OrthoDB" id="200954at2759"/>
<comment type="similarity">
    <text evidence="5">Belongs to the ZIP transporter (TC 2.A.5) family. KE4/Catsup subfamily.</text>
</comment>
<evidence type="ECO:0000313" key="7">
    <source>
        <dbReference type="EMBL" id="VDP06892.1"/>
    </source>
</evidence>
<keyword evidence="4 6" id="KW-0472">Membrane</keyword>
<evidence type="ECO:0000256" key="2">
    <source>
        <dbReference type="ARBA" id="ARBA00022692"/>
    </source>
</evidence>
<keyword evidence="2 6" id="KW-0812">Transmembrane</keyword>
<dbReference type="AlphaFoldDB" id="A0A183INW2"/>
<feature type="transmembrane region" description="Helical" evidence="6">
    <location>
        <begin position="78"/>
        <end position="95"/>
    </location>
</feature>
<evidence type="ECO:0000256" key="6">
    <source>
        <dbReference type="SAM" id="Phobius"/>
    </source>
</evidence>
<evidence type="ECO:0000256" key="1">
    <source>
        <dbReference type="ARBA" id="ARBA00004141"/>
    </source>
</evidence>
<dbReference type="Pfam" id="PF02535">
    <property type="entry name" value="Zip"/>
    <property type="match status" value="2"/>
</dbReference>
<evidence type="ECO:0000256" key="4">
    <source>
        <dbReference type="ARBA" id="ARBA00023136"/>
    </source>
</evidence>
<evidence type="ECO:0000313" key="8">
    <source>
        <dbReference type="Proteomes" id="UP000270296"/>
    </source>
</evidence>
<feature type="transmembrane region" description="Helical" evidence="6">
    <location>
        <begin position="107"/>
        <end position="123"/>
    </location>
</feature>
<sequence>MHCGNNELGTAQRTCGISAADVMKNVGCNGLCCFGAVTAVVLAGVLPALLLPGDDDQPDDGERGVSRRQDRSRRINRFLSFAVGSLLGDVFLHLLPELWQQNRSNQLVNGLAIMVGLLLCVLLENGRFGMLTTFAILVHEIPHEIGDFAILLRADFSRWSAIKAQLFTAVGAFVGAAWALVASVVDVHLHISIILPVAAGGFLNIALVQILPDLLKESETKESCRQLALIVLGILIMAMFSAF</sequence>
<evidence type="ECO:0000256" key="3">
    <source>
        <dbReference type="ARBA" id="ARBA00022989"/>
    </source>
</evidence>
<dbReference type="GO" id="GO:0006882">
    <property type="term" value="P:intracellular zinc ion homeostasis"/>
    <property type="evidence" value="ECO:0007669"/>
    <property type="project" value="TreeGrafter"/>
</dbReference>
<keyword evidence="3 6" id="KW-1133">Transmembrane helix</keyword>
<feature type="transmembrane region" description="Helical" evidence="6">
    <location>
        <begin position="191"/>
        <end position="211"/>
    </location>
</feature>